<dbReference type="AlphaFoldDB" id="A0A1Q8ZRT7"/>
<comment type="caution">
    <text evidence="1">The sequence shown here is derived from an EMBL/GenBank/DDBJ whole genome shotgun (WGS) entry which is preliminary data.</text>
</comment>
<sequence length="240" mass="27354">MTSTMPDADEYWSSFLQNAIWGLEEAGKLLQTTERRHELEGRKDWFRSKNSVVPRENSVSRALADAFNVVRAQQELSSNGSSQHDLRFISIECEVPRPRDPGISDKAKPTDLRLLLLPLGNFDLRIEAKTVRNIRDLRNDYLGSEGIRRFENGENPYTISPHGGMAAYVLDADADDWRQKIKDAVAAQHDSAELPFRDKAGIERHTSVHCFDHVINGETKHFTVNVFHLVFEIEARPSLR</sequence>
<dbReference type="EMBL" id="MKIM01000027">
    <property type="protein sequence ID" value="OLP44766.1"/>
    <property type="molecule type" value="Genomic_DNA"/>
</dbReference>
<dbReference type="RefSeq" id="WP_075640279.1">
    <property type="nucleotide sequence ID" value="NZ_MKIM01000027.1"/>
</dbReference>
<organism evidence="1 2">
    <name type="scientific">Rhizobium oryziradicis</name>
    <dbReference type="NCBI Taxonomy" id="1867956"/>
    <lineage>
        <taxon>Bacteria</taxon>
        <taxon>Pseudomonadati</taxon>
        <taxon>Pseudomonadota</taxon>
        <taxon>Alphaproteobacteria</taxon>
        <taxon>Hyphomicrobiales</taxon>
        <taxon>Rhizobiaceae</taxon>
        <taxon>Rhizobium/Agrobacterium group</taxon>
        <taxon>Rhizobium</taxon>
    </lineage>
</organism>
<gene>
    <name evidence="1" type="ORF">BJF95_09820</name>
</gene>
<evidence type="ECO:0000313" key="1">
    <source>
        <dbReference type="EMBL" id="OLP44766.1"/>
    </source>
</evidence>
<dbReference type="STRING" id="1867956.BJF95_09820"/>
<keyword evidence="2" id="KW-1185">Reference proteome</keyword>
<name>A0A1Q8ZRT7_9HYPH</name>
<protein>
    <submittedName>
        <fullName evidence="1">Uncharacterized protein</fullName>
    </submittedName>
</protein>
<proteinExistence type="predicted"/>
<dbReference type="Proteomes" id="UP000186894">
    <property type="component" value="Unassembled WGS sequence"/>
</dbReference>
<reference evidence="1 2" key="1">
    <citation type="submission" date="2016-09" db="EMBL/GenBank/DDBJ databases">
        <title>Rhizobium oryziradicis sp. nov., isolated from the root of rice.</title>
        <authorList>
            <person name="Zhao J."/>
            <person name="Zhang X."/>
        </authorList>
    </citation>
    <scope>NUCLEOTIDE SEQUENCE [LARGE SCALE GENOMIC DNA]</scope>
    <source>
        <strain evidence="1 2">N19</strain>
    </source>
</reference>
<accession>A0A1Q8ZRT7</accession>
<evidence type="ECO:0000313" key="2">
    <source>
        <dbReference type="Proteomes" id="UP000186894"/>
    </source>
</evidence>